<evidence type="ECO:0000256" key="1">
    <source>
        <dbReference type="ARBA" id="ARBA00011975"/>
    </source>
</evidence>
<evidence type="ECO:0000313" key="9">
    <source>
        <dbReference type="Proteomes" id="UP000029914"/>
    </source>
</evidence>
<evidence type="ECO:0000256" key="3">
    <source>
        <dbReference type="ARBA" id="ARBA00022679"/>
    </source>
</evidence>
<comment type="similarity">
    <text evidence="6 7">Belongs to the class I-like SAM-binding methyltransferase superfamily. C5-methyltransferase family.</text>
</comment>
<proteinExistence type="inferred from homology"/>
<dbReference type="GO" id="GO:0003677">
    <property type="term" value="F:DNA binding"/>
    <property type="evidence" value="ECO:0007669"/>
    <property type="project" value="TreeGrafter"/>
</dbReference>
<dbReference type="Proteomes" id="UP000029914">
    <property type="component" value="Chromosome"/>
</dbReference>
<dbReference type="EC" id="2.1.1.37" evidence="1"/>
<dbReference type="Gene3D" id="3.90.120.10">
    <property type="entry name" value="DNA Methylase, subunit A, domain 2"/>
    <property type="match status" value="1"/>
</dbReference>
<sequence length="318" mass="34883">MSKYSSVEVCAGAGGQALGLEKAGFDHAALVEIEPWPVTTLRHNRPEWNVIQADLNEWEPDKSLYGAALFAGGVPCPPFSVAGKQLGKADERDLFARAIELVLQMKPRGIMLENVRGLLDPKFDEYRVEILEKLATGGYFGEWRLVRAADYGVPQLRPRAILVALRENDWANFEWPTKHPETAPTVGETVVDLMAENGWESAHAWAKQANRIAPTLVGGSKKHGGPDLGPTRARKAWLEMNVIGNTIADEPPGPGFAGKPRMTPKMLARIQGFPDDWEIQGRKTQACRQIGNAFPPPVAEAVGNAIRVAFEKTDLDFA</sequence>
<dbReference type="GO" id="GO:0009307">
    <property type="term" value="P:DNA restriction-modification system"/>
    <property type="evidence" value="ECO:0007669"/>
    <property type="project" value="UniProtKB-KW"/>
</dbReference>
<keyword evidence="2 6" id="KW-0489">Methyltransferase</keyword>
<accession>A0A097IHW0</accession>
<evidence type="ECO:0000256" key="2">
    <source>
        <dbReference type="ARBA" id="ARBA00022603"/>
    </source>
</evidence>
<evidence type="ECO:0000256" key="4">
    <source>
        <dbReference type="ARBA" id="ARBA00022691"/>
    </source>
</evidence>
<dbReference type="PANTHER" id="PTHR10629:SF52">
    <property type="entry name" value="DNA (CYTOSINE-5)-METHYLTRANSFERASE 1"/>
    <property type="match status" value="1"/>
</dbReference>
<dbReference type="GO" id="GO:0003886">
    <property type="term" value="F:DNA (cytosine-5-)-methyltransferase activity"/>
    <property type="evidence" value="ECO:0007669"/>
    <property type="project" value="UniProtKB-EC"/>
</dbReference>
<dbReference type="SUPFAM" id="SSF53335">
    <property type="entry name" value="S-adenosyl-L-methionine-dependent methyltransferases"/>
    <property type="match status" value="1"/>
</dbReference>
<dbReference type="OrthoDB" id="9813719at2"/>
<protein>
    <recommendedName>
        <fullName evidence="1">DNA (cytosine-5-)-methyltransferase</fullName>
        <ecNumber evidence="1">2.1.1.37</ecNumber>
    </recommendedName>
</protein>
<dbReference type="CDD" id="cd00315">
    <property type="entry name" value="Cyt_C5_DNA_methylase"/>
    <property type="match status" value="1"/>
</dbReference>
<evidence type="ECO:0000256" key="5">
    <source>
        <dbReference type="ARBA" id="ARBA00022747"/>
    </source>
</evidence>
<dbReference type="PANTHER" id="PTHR10629">
    <property type="entry name" value="CYTOSINE-SPECIFIC METHYLTRANSFERASE"/>
    <property type="match status" value="1"/>
</dbReference>
<keyword evidence="4 6" id="KW-0949">S-adenosyl-L-methionine</keyword>
<gene>
    <name evidence="8" type="ORF">CDOO_10830</name>
</gene>
<dbReference type="InterPro" id="IPR031303">
    <property type="entry name" value="C5_meth_CS"/>
</dbReference>
<evidence type="ECO:0000313" key="8">
    <source>
        <dbReference type="EMBL" id="AIT61706.1"/>
    </source>
</evidence>
<dbReference type="GO" id="GO:0032259">
    <property type="term" value="P:methylation"/>
    <property type="evidence" value="ECO:0007669"/>
    <property type="project" value="UniProtKB-KW"/>
</dbReference>
<dbReference type="AlphaFoldDB" id="A0A097IHW0"/>
<dbReference type="PROSITE" id="PS00095">
    <property type="entry name" value="C5_MTASE_2"/>
    <property type="match status" value="1"/>
</dbReference>
<dbReference type="InterPro" id="IPR001525">
    <property type="entry name" value="C5_MeTfrase"/>
</dbReference>
<dbReference type="KEGG" id="cdo:CDOO_10830"/>
<dbReference type="NCBIfam" id="TIGR00675">
    <property type="entry name" value="dcm"/>
    <property type="match status" value="1"/>
</dbReference>
<dbReference type="HOGENOM" id="CLU_006958_2_0_11"/>
<dbReference type="Pfam" id="PF00145">
    <property type="entry name" value="DNA_methylase"/>
    <property type="match status" value="1"/>
</dbReference>
<dbReference type="InterPro" id="IPR050390">
    <property type="entry name" value="C5-Methyltransferase"/>
</dbReference>
<dbReference type="GO" id="GO:0044027">
    <property type="term" value="P:negative regulation of gene expression via chromosomal CpG island methylation"/>
    <property type="evidence" value="ECO:0007669"/>
    <property type="project" value="TreeGrafter"/>
</dbReference>
<keyword evidence="9" id="KW-1185">Reference proteome</keyword>
<evidence type="ECO:0000256" key="7">
    <source>
        <dbReference type="RuleBase" id="RU000416"/>
    </source>
</evidence>
<keyword evidence="3 6" id="KW-0808">Transferase</keyword>
<dbReference type="STRING" id="558173.CDOO_10830"/>
<dbReference type="InterPro" id="IPR029063">
    <property type="entry name" value="SAM-dependent_MTases_sf"/>
</dbReference>
<keyword evidence="5" id="KW-0680">Restriction system</keyword>
<dbReference type="PROSITE" id="PS51679">
    <property type="entry name" value="SAM_MT_C5"/>
    <property type="match status" value="1"/>
</dbReference>
<feature type="active site" evidence="6">
    <location>
        <position position="76"/>
    </location>
</feature>
<evidence type="ECO:0000256" key="6">
    <source>
        <dbReference type="PROSITE-ProRule" id="PRU01016"/>
    </source>
</evidence>
<dbReference type="eggNOG" id="COG0270">
    <property type="taxonomic scope" value="Bacteria"/>
</dbReference>
<dbReference type="RefSeq" id="WP_018020595.1">
    <property type="nucleotide sequence ID" value="NZ_AQUX01000001.1"/>
</dbReference>
<dbReference type="EMBL" id="CP006764">
    <property type="protein sequence ID" value="AIT61706.1"/>
    <property type="molecule type" value="Genomic_DNA"/>
</dbReference>
<organism evidence="8 9">
    <name type="scientific">Corynebacterium doosanense CAU 212 = DSM 45436</name>
    <dbReference type="NCBI Taxonomy" id="558173"/>
    <lineage>
        <taxon>Bacteria</taxon>
        <taxon>Bacillati</taxon>
        <taxon>Actinomycetota</taxon>
        <taxon>Actinomycetes</taxon>
        <taxon>Mycobacteriales</taxon>
        <taxon>Corynebacteriaceae</taxon>
        <taxon>Corynebacterium</taxon>
    </lineage>
</organism>
<reference evidence="8 9" key="1">
    <citation type="submission" date="2013-09" db="EMBL/GenBank/DDBJ databases">
        <title>Complete genome sequence of Corynebacterium doosanense CAU 212(T) (=DSM 45436(T)), isolated from activated sludge.</title>
        <authorList>
            <person name="Schaffert L."/>
            <person name="Albersmeier A."/>
            <person name="Kalinowski J."/>
            <person name="Ruckert C."/>
        </authorList>
    </citation>
    <scope>NUCLEOTIDE SEQUENCE [LARGE SCALE GENOMIC DNA]</scope>
    <source>
        <strain evidence="8 9">CAU 212</strain>
    </source>
</reference>
<dbReference type="Gene3D" id="3.40.50.150">
    <property type="entry name" value="Vaccinia Virus protein VP39"/>
    <property type="match status" value="1"/>
</dbReference>
<dbReference type="REBASE" id="94889">
    <property type="entry name" value="M.Cdo212ORF10830P"/>
</dbReference>
<dbReference type="PRINTS" id="PR00105">
    <property type="entry name" value="C5METTRFRASE"/>
</dbReference>
<name>A0A097IHW0_9CORY</name>